<dbReference type="InterPro" id="IPR001548">
    <property type="entry name" value="Peptidase_M2"/>
</dbReference>
<protein>
    <submittedName>
        <fullName evidence="4">M2 family metallopeptidase</fullName>
        <ecNumber evidence="4">3.4.17.-</ecNumber>
    </submittedName>
</protein>
<sequence>MGCQSDEKAQAKTSVAPVYDQASAEEMLAQAEKDLASTAEFASHASWLASTYINTDSQFVEAKASKDYTLNVVKYAKQVKHWDGVTLQPDTRRKLDALRLGLSFPSPDDETLAGELADIGSKMQGMYGEGKYCRPSGECLDLIEMSNILAEGKDPALMKEVWAGWRSVSPPMRPLYERQVEIANAGAKDLGFENLSVLWRSNYDAEPDAFAADVDDQWNKVKPLYDALHCHVRAQLNASYGDDVVPKAGKIPAHMLGNMWAQTWGNVYEKVKPANSEKSYDLTKLIEQSGMNELGMVRTAEAFFSSLGFAPLPETFWQRSQFTKPRDREVVCHASAWNLDSKDDLRIKMCIQKNGEDFQTVHHELGHNYYQRAYNQQPFLFQGSANDGFHEALGDTVALSITPSYLVSLGLLEKEPPVSEDLGYLMQMALDKIAFLPFGLMVDKWRWQVFNGEIKPEDYNKGWWQLREQYQGIAAPVARSENDFDPGAKYHIPGNTPYTRYFLAFIQQFQFHRALCETAGFEGPLHRCSIYNNKAAGEKLQAMMAMGSSQPWQVAMETLTGQPNLDASAIVDYFAPLKVWLDEQNKDRQCGW</sequence>
<dbReference type="Gene3D" id="1.10.1370.30">
    <property type="match status" value="2"/>
</dbReference>
<proteinExistence type="predicted"/>
<keyword evidence="4" id="KW-0645">Protease</keyword>
<evidence type="ECO:0000256" key="3">
    <source>
        <dbReference type="ARBA" id="ARBA00023180"/>
    </source>
</evidence>
<keyword evidence="2" id="KW-1015">Disulfide bond</keyword>
<keyword evidence="1" id="KW-0732">Signal</keyword>
<dbReference type="EMBL" id="JBHSCX010000020">
    <property type="protein sequence ID" value="MFC4363537.1"/>
    <property type="molecule type" value="Genomic_DNA"/>
</dbReference>
<dbReference type="CDD" id="cd06461">
    <property type="entry name" value="M2_ACE"/>
    <property type="match status" value="1"/>
</dbReference>
<dbReference type="Proteomes" id="UP001595840">
    <property type="component" value="Unassembled WGS sequence"/>
</dbReference>
<keyword evidence="4" id="KW-0378">Hydrolase</keyword>
<dbReference type="Pfam" id="PF01401">
    <property type="entry name" value="Peptidase_M2"/>
    <property type="match status" value="1"/>
</dbReference>
<evidence type="ECO:0000313" key="4">
    <source>
        <dbReference type="EMBL" id="MFC4363537.1"/>
    </source>
</evidence>
<keyword evidence="3" id="KW-0325">Glycoprotein</keyword>
<accession>A0ABV8VA09</accession>
<evidence type="ECO:0000313" key="5">
    <source>
        <dbReference type="Proteomes" id="UP001595840"/>
    </source>
</evidence>
<dbReference type="EC" id="3.4.17.-" evidence="4"/>
<evidence type="ECO:0000256" key="2">
    <source>
        <dbReference type="ARBA" id="ARBA00023157"/>
    </source>
</evidence>
<reference evidence="5" key="1">
    <citation type="journal article" date="2019" name="Int. J. Syst. Evol. Microbiol.">
        <title>The Global Catalogue of Microorganisms (GCM) 10K type strain sequencing project: providing services to taxonomists for standard genome sequencing and annotation.</title>
        <authorList>
            <consortium name="The Broad Institute Genomics Platform"/>
            <consortium name="The Broad Institute Genome Sequencing Center for Infectious Disease"/>
            <person name="Wu L."/>
            <person name="Ma J."/>
        </authorList>
    </citation>
    <scope>NUCLEOTIDE SEQUENCE [LARGE SCALE GENOMIC DNA]</scope>
    <source>
        <strain evidence="5">CECT 8570</strain>
    </source>
</reference>
<dbReference type="GO" id="GO:0004180">
    <property type="term" value="F:carboxypeptidase activity"/>
    <property type="evidence" value="ECO:0007669"/>
    <property type="project" value="UniProtKB-KW"/>
</dbReference>
<dbReference type="PRINTS" id="PR00791">
    <property type="entry name" value="PEPDIPTASEA"/>
</dbReference>
<dbReference type="SUPFAM" id="SSF55486">
    <property type="entry name" value="Metalloproteases ('zincins'), catalytic domain"/>
    <property type="match status" value="1"/>
</dbReference>
<dbReference type="PROSITE" id="PS52011">
    <property type="entry name" value="PEPTIDASE_M2"/>
    <property type="match status" value="1"/>
</dbReference>
<evidence type="ECO:0000256" key="1">
    <source>
        <dbReference type="ARBA" id="ARBA00022729"/>
    </source>
</evidence>
<comment type="caution">
    <text evidence="4">The sequence shown here is derived from an EMBL/GenBank/DDBJ whole genome shotgun (WGS) entry which is preliminary data.</text>
</comment>
<dbReference type="PANTHER" id="PTHR10514">
    <property type="entry name" value="ANGIOTENSIN-CONVERTING ENZYME"/>
    <property type="match status" value="1"/>
</dbReference>
<name>A0ABV8VA09_9GAMM</name>
<keyword evidence="5" id="KW-1185">Reference proteome</keyword>
<dbReference type="PANTHER" id="PTHR10514:SF27">
    <property type="entry name" value="ANGIOTENSIN-CONVERTING ENZYME"/>
    <property type="match status" value="1"/>
</dbReference>
<dbReference type="RefSeq" id="WP_353958703.1">
    <property type="nucleotide sequence ID" value="NZ_JAUFQG010000004.1"/>
</dbReference>
<gene>
    <name evidence="4" type="ORF">ACFOX3_14575</name>
</gene>
<keyword evidence="4" id="KW-0121">Carboxypeptidase</keyword>
<organism evidence="4 5">
    <name type="scientific">Simiduia curdlanivorans</name>
    <dbReference type="NCBI Taxonomy" id="1492769"/>
    <lineage>
        <taxon>Bacteria</taxon>
        <taxon>Pseudomonadati</taxon>
        <taxon>Pseudomonadota</taxon>
        <taxon>Gammaproteobacteria</taxon>
        <taxon>Cellvibrionales</taxon>
        <taxon>Cellvibrionaceae</taxon>
        <taxon>Simiduia</taxon>
    </lineage>
</organism>